<evidence type="ECO:0000256" key="4">
    <source>
        <dbReference type="ARBA" id="ARBA00023263"/>
    </source>
</evidence>
<accession>A0ABD7Q114</accession>
<name>A0ABD7Q114_HAFAL</name>
<dbReference type="Pfam" id="PF00419">
    <property type="entry name" value="Fimbrial"/>
    <property type="match status" value="1"/>
</dbReference>
<gene>
    <name evidence="7" type="ORF">EYY96_16665</name>
</gene>
<organism evidence="7 8">
    <name type="scientific">Hafnia alvei</name>
    <dbReference type="NCBI Taxonomy" id="569"/>
    <lineage>
        <taxon>Bacteria</taxon>
        <taxon>Pseudomonadati</taxon>
        <taxon>Pseudomonadota</taxon>
        <taxon>Gammaproteobacteria</taxon>
        <taxon>Enterobacterales</taxon>
        <taxon>Hafniaceae</taxon>
        <taxon>Hafnia</taxon>
    </lineage>
</organism>
<dbReference type="EMBL" id="SITJ01000076">
    <property type="protein sequence ID" value="TBL66609.1"/>
    <property type="molecule type" value="Genomic_DNA"/>
</dbReference>
<dbReference type="PANTHER" id="PTHR33420">
    <property type="entry name" value="FIMBRIAL SUBUNIT ELFA-RELATED"/>
    <property type="match status" value="1"/>
</dbReference>
<dbReference type="InterPro" id="IPR008966">
    <property type="entry name" value="Adhesion_dom_sf"/>
</dbReference>
<comment type="caution">
    <text evidence="7">The sequence shown here is derived from an EMBL/GenBank/DDBJ whole genome shotgun (WGS) entry which is preliminary data.</text>
</comment>
<evidence type="ECO:0000256" key="1">
    <source>
        <dbReference type="ARBA" id="ARBA00004561"/>
    </source>
</evidence>
<comment type="similarity">
    <text evidence="2">Belongs to the fimbrial protein family.</text>
</comment>
<dbReference type="Gene3D" id="2.60.40.1090">
    <property type="entry name" value="Fimbrial-type adhesion domain"/>
    <property type="match status" value="1"/>
</dbReference>
<dbReference type="InterPro" id="IPR000259">
    <property type="entry name" value="Adhesion_dom_fimbrial"/>
</dbReference>
<keyword evidence="4" id="KW-0281">Fimbrium</keyword>
<comment type="subcellular location">
    <subcellularLocation>
        <location evidence="1">Fimbrium</location>
    </subcellularLocation>
</comment>
<evidence type="ECO:0000256" key="2">
    <source>
        <dbReference type="ARBA" id="ARBA00006671"/>
    </source>
</evidence>
<dbReference type="InterPro" id="IPR050263">
    <property type="entry name" value="Bact_Fimbrial_Adh_Pro"/>
</dbReference>
<dbReference type="GO" id="GO:0009289">
    <property type="term" value="C:pilus"/>
    <property type="evidence" value="ECO:0007669"/>
    <property type="project" value="UniProtKB-SubCell"/>
</dbReference>
<evidence type="ECO:0000259" key="6">
    <source>
        <dbReference type="Pfam" id="PF00419"/>
    </source>
</evidence>
<dbReference type="SUPFAM" id="SSF49401">
    <property type="entry name" value="Bacterial adhesins"/>
    <property type="match status" value="1"/>
</dbReference>
<keyword evidence="3 5" id="KW-0732">Signal</keyword>
<feature type="domain" description="Fimbrial-type adhesion" evidence="6">
    <location>
        <begin position="192"/>
        <end position="333"/>
    </location>
</feature>
<evidence type="ECO:0000313" key="8">
    <source>
        <dbReference type="Proteomes" id="UP000291600"/>
    </source>
</evidence>
<dbReference type="InterPro" id="IPR036937">
    <property type="entry name" value="Adhesion_dom_fimbrial_sf"/>
</dbReference>
<dbReference type="AlphaFoldDB" id="A0ABD7Q114"/>
<evidence type="ECO:0000256" key="5">
    <source>
        <dbReference type="SAM" id="SignalP"/>
    </source>
</evidence>
<protein>
    <submittedName>
        <fullName evidence="7">Fimbrial protein</fullName>
    </submittedName>
</protein>
<sequence length="334" mass="35953">MILRYIFILVVFTFLITHNCAYASCSGTTGVMSINVGTISIPADSENSISTYYYNQTTLAPQNVTVNADVLCSSFFTFAGHIHNPVPETNNLEKLMLSDGTWSGLGIKFYNISSPGWYTTLNMASPPASIMGGWNEYCFTSTCWNNSGDTSVIQSGNIGITGGGSPVKPGPFNTRINAVYTADGYDAMDFIISGVIVTPSCNIDASTPKLVDLGKIKNIDLEKKGSTAKDTTFYIQLKCSGDTDVSMLLDGQEDTSALGQGVLAIDKGVEMASGVGVQLLYNNAAVELGKEFHVGKMNEGNFTIPMVARYFRTSTDPVKPGYVKTSVVYSLTYR</sequence>
<feature type="chain" id="PRO_5044848110" evidence="5">
    <location>
        <begin position="24"/>
        <end position="334"/>
    </location>
</feature>
<proteinExistence type="inferred from homology"/>
<dbReference type="Proteomes" id="UP000291600">
    <property type="component" value="Unassembled WGS sequence"/>
</dbReference>
<evidence type="ECO:0000313" key="7">
    <source>
        <dbReference type="EMBL" id="TBL66609.1"/>
    </source>
</evidence>
<reference evidence="7 8" key="1">
    <citation type="submission" date="2019-02" db="EMBL/GenBank/DDBJ databases">
        <title>Comparative genomic analysis of the Hafnia genus genomes.</title>
        <authorList>
            <person name="Zhiqiu Y."/>
            <person name="Chao Y."/>
            <person name="Yuhui D."/>
            <person name="Di H."/>
            <person name="Bin L."/>
        </authorList>
    </citation>
    <scope>NUCLEOTIDE SEQUENCE [LARGE SCALE GENOMIC DNA]</scope>
    <source>
        <strain evidence="7 8">PCM_1210</strain>
    </source>
</reference>
<dbReference type="PANTHER" id="PTHR33420:SF3">
    <property type="entry name" value="FIMBRIAL SUBUNIT ELFA"/>
    <property type="match status" value="1"/>
</dbReference>
<feature type="signal peptide" evidence="5">
    <location>
        <begin position="1"/>
        <end position="23"/>
    </location>
</feature>
<evidence type="ECO:0000256" key="3">
    <source>
        <dbReference type="ARBA" id="ARBA00022729"/>
    </source>
</evidence>